<dbReference type="SUPFAM" id="SSF52317">
    <property type="entry name" value="Class I glutamine amidotransferase-like"/>
    <property type="match status" value="1"/>
</dbReference>
<feature type="binding site" evidence="2">
    <location>
        <position position="127"/>
    </location>
    <ligand>
        <name>substrate</name>
    </ligand>
</feature>
<protein>
    <recommendedName>
        <fullName evidence="2">Lipid II isoglutaminyl synthase (glutamine-hydrolyzing) subunit GatD</fullName>
        <ecNumber evidence="2">6.3.5.13</ecNumber>
    </recommendedName>
    <alternativeName>
        <fullName evidence="2">Lipid II isoglutaminyl synthase glutaminase subunit</fullName>
        <ecNumber evidence="2">3.5.1.2</ecNumber>
    </alternativeName>
</protein>
<keyword evidence="2" id="KW-0573">Peptidoglycan synthesis</keyword>
<sequence length="240" mass="27424">MELNLFHMYPEQLNLYGDTGNILCLKNRCEKRGIEVNLYKFSKEEKYDLSLGDIFFIGGGSDNSQEIVYNDFLNYKDSFKQIIEENKVLLAVCGGYQLLGKEYINKNGDSLPGLNIFDYTTVHRQNRIINNIILETTLDITPKTIVGFENHGGRTYSNYTPLGNVLVGKGNNDTDGVEGVVYKNYIGTYLHGPILPKNPHVADYLILKALQNKYEVESLEKLDDTIEYLAHEKFLKLYNK</sequence>
<dbReference type="GO" id="GO:0140282">
    <property type="term" value="F:carbon-nitrogen ligase activity on lipid II"/>
    <property type="evidence" value="ECO:0007669"/>
    <property type="project" value="UniProtKB-UniRule"/>
</dbReference>
<keyword evidence="2" id="KW-0961">Cell wall biogenesis/degradation</keyword>
<dbReference type="CDD" id="cd01750">
    <property type="entry name" value="GATase1_CobQ"/>
    <property type="match status" value="1"/>
</dbReference>
<comment type="subunit">
    <text evidence="2">Forms a heterodimer with MurT.</text>
</comment>
<comment type="similarity">
    <text evidence="2">Belongs to the CobB/CobQ family. GatD subfamily.</text>
</comment>
<dbReference type="AlphaFoldDB" id="A0A328Q6W4"/>
<evidence type="ECO:0000256" key="1">
    <source>
        <dbReference type="ARBA" id="ARBA00022962"/>
    </source>
</evidence>
<dbReference type="Proteomes" id="UP000248557">
    <property type="component" value="Unassembled WGS sequence"/>
</dbReference>
<comment type="pathway">
    <text evidence="2">Cell wall biogenesis; peptidoglycan biosynthesis.</text>
</comment>
<dbReference type="EC" id="3.5.1.2" evidence="2"/>
<keyword evidence="4" id="KW-0808">Transferase</keyword>
<dbReference type="InterPro" id="IPR011698">
    <property type="entry name" value="GATase_3"/>
</dbReference>
<dbReference type="PANTHER" id="PTHR21343">
    <property type="entry name" value="DETHIOBIOTIN SYNTHETASE"/>
    <property type="match status" value="1"/>
</dbReference>
<dbReference type="PROSITE" id="PS51274">
    <property type="entry name" value="GATASE_COBBQ"/>
    <property type="match status" value="1"/>
</dbReference>
<keyword evidence="2" id="KW-0378">Hydrolase</keyword>
<comment type="catalytic activity">
    <reaction evidence="2">
        <text>beta-D-GlcNAc-(1-&gt;4)-Mur2Ac(oyl-L-Ala-gamma-D-Glu-L-Lys-D-Ala-D-Ala)-di-trans,octa-cis-undecaprenyl diphosphate + L-glutamine + ATP + H2O = beta-D-GlcNAc-(1-&gt;4)-Mur2Ac(oyl-L-Ala-D-isoglutaminyl-L-Lys-D-Ala-D-Ala)-di-trans,octa-cis-undecaprenyl diphosphate + L-glutamate + ADP + phosphate + H(+)</text>
        <dbReference type="Rhea" id="RHEA:57928"/>
        <dbReference type="ChEBI" id="CHEBI:15377"/>
        <dbReference type="ChEBI" id="CHEBI:15378"/>
        <dbReference type="ChEBI" id="CHEBI:29985"/>
        <dbReference type="ChEBI" id="CHEBI:30616"/>
        <dbReference type="ChEBI" id="CHEBI:43474"/>
        <dbReference type="ChEBI" id="CHEBI:58359"/>
        <dbReference type="ChEBI" id="CHEBI:60033"/>
        <dbReference type="ChEBI" id="CHEBI:62233"/>
        <dbReference type="ChEBI" id="CHEBI:456216"/>
        <dbReference type="EC" id="6.3.5.13"/>
    </reaction>
</comment>
<dbReference type="GO" id="GO:0071555">
    <property type="term" value="P:cell wall organization"/>
    <property type="evidence" value="ECO:0007669"/>
    <property type="project" value="UniProtKB-KW"/>
</dbReference>
<dbReference type="Gene3D" id="3.40.50.880">
    <property type="match status" value="1"/>
</dbReference>
<feature type="active site" description="Nucleophile" evidence="2">
    <location>
        <position position="93"/>
    </location>
</feature>
<evidence type="ECO:0000256" key="2">
    <source>
        <dbReference type="HAMAP-Rule" id="MF_02213"/>
    </source>
</evidence>
<evidence type="ECO:0000259" key="3">
    <source>
        <dbReference type="Pfam" id="PF07685"/>
    </source>
</evidence>
<feature type="active site" evidence="2">
    <location>
        <position position="191"/>
    </location>
</feature>
<reference evidence="4 5" key="1">
    <citation type="submission" date="2017-05" db="EMBL/GenBank/DDBJ databases">
        <title>Host range expansion of the Methanosphaera genus to humans and monogastric animals involves recent and extensive reduction in genome content.</title>
        <authorList>
            <person name="Hoedt E.C."/>
            <person name="Volmer J.G."/>
            <person name="Parks D.H."/>
            <person name="Rosewarne C.P."/>
            <person name="Denman S.E."/>
            <person name="Mcsweeney C.S."/>
            <person name="O Cuiv P."/>
            <person name="Hugenholtz P."/>
            <person name="Tyson G.W."/>
            <person name="Morrison M."/>
        </authorList>
    </citation>
    <scope>NUCLEOTIDE SEQUENCE [LARGE SCALE GENOMIC DNA]</scope>
    <source>
        <strain evidence="4 5">PA5</strain>
    </source>
</reference>
<dbReference type="UniPathway" id="UPA00219"/>
<dbReference type="GO" id="GO:0008360">
    <property type="term" value="P:regulation of cell shape"/>
    <property type="evidence" value="ECO:0007669"/>
    <property type="project" value="UniProtKB-KW"/>
</dbReference>
<keyword evidence="2" id="KW-0133">Cell shape</keyword>
<dbReference type="PANTHER" id="PTHR21343:SF9">
    <property type="entry name" value="LIPID II ISOGLUTAMINYL SYNTHASE (GLUTAMINE-HYDROLYZING) SUBUNIT GATD"/>
    <property type="match status" value="1"/>
</dbReference>
<accession>A0A328Q6W4</accession>
<keyword evidence="2" id="KW-0436">Ligase</keyword>
<comment type="function">
    <text evidence="2">The lipid II isoglutaminyl synthase complex catalyzes the formation of alpha-D-isoglutamine in the cell wall lipid II stem peptide. The GatD subunit catalyzes the hydrolysis of glutamine to glutamate and ammonia. The resulting ammonia molecule is channeled to the active site of MurT.</text>
</comment>
<dbReference type="EC" id="6.3.5.13" evidence="2"/>
<keyword evidence="1 2" id="KW-0315">Glutamine amidotransferase</keyword>
<dbReference type="InterPro" id="IPR029062">
    <property type="entry name" value="Class_I_gatase-like"/>
</dbReference>
<dbReference type="GO" id="GO:0016740">
    <property type="term" value="F:transferase activity"/>
    <property type="evidence" value="ECO:0007669"/>
    <property type="project" value="UniProtKB-KW"/>
</dbReference>
<organism evidence="4 5">
    <name type="scientific">Methanosphaera stadtmanae</name>
    <dbReference type="NCBI Taxonomy" id="2317"/>
    <lineage>
        <taxon>Archaea</taxon>
        <taxon>Methanobacteriati</taxon>
        <taxon>Methanobacteriota</taxon>
        <taxon>Methanomada group</taxon>
        <taxon>Methanobacteria</taxon>
        <taxon>Methanobacteriales</taxon>
        <taxon>Methanobacteriaceae</taxon>
        <taxon>Methanosphaera</taxon>
    </lineage>
</organism>
<feature type="domain" description="CobB/CobQ-like glutamine amidotransferase" evidence="3">
    <location>
        <begin position="6"/>
        <end position="198"/>
    </location>
</feature>
<dbReference type="Pfam" id="PF07685">
    <property type="entry name" value="GATase_3"/>
    <property type="match status" value="1"/>
</dbReference>
<dbReference type="GO" id="GO:0009236">
    <property type="term" value="P:cobalamin biosynthetic process"/>
    <property type="evidence" value="ECO:0007669"/>
    <property type="project" value="InterPro"/>
</dbReference>
<evidence type="ECO:0000313" key="5">
    <source>
        <dbReference type="Proteomes" id="UP000248557"/>
    </source>
</evidence>
<comment type="catalytic activity">
    <reaction evidence="2">
        <text>L-glutamine + H2O = L-glutamate + NH4(+)</text>
        <dbReference type="Rhea" id="RHEA:15889"/>
        <dbReference type="ChEBI" id="CHEBI:15377"/>
        <dbReference type="ChEBI" id="CHEBI:28938"/>
        <dbReference type="ChEBI" id="CHEBI:29985"/>
        <dbReference type="ChEBI" id="CHEBI:58359"/>
        <dbReference type="EC" id="3.5.1.2"/>
    </reaction>
</comment>
<dbReference type="HAMAP" id="MF_02213">
    <property type="entry name" value="Lipid_II_synth_GatD"/>
    <property type="match status" value="1"/>
</dbReference>
<dbReference type="EMBL" id="NGJK01000027">
    <property type="protein sequence ID" value="RAP03356.1"/>
    <property type="molecule type" value="Genomic_DNA"/>
</dbReference>
<dbReference type="GO" id="GO:0004359">
    <property type="term" value="F:glutaminase activity"/>
    <property type="evidence" value="ECO:0007669"/>
    <property type="project" value="UniProtKB-UniRule"/>
</dbReference>
<dbReference type="InterPro" id="IPR033949">
    <property type="entry name" value="CobQ_GATase1"/>
</dbReference>
<evidence type="ECO:0000313" key="4">
    <source>
        <dbReference type="EMBL" id="RAP03356.1"/>
    </source>
</evidence>
<name>A0A328Q6W4_9EURY</name>
<proteinExistence type="inferred from homology"/>
<dbReference type="InterPro" id="IPR043702">
    <property type="entry name" value="Lipid_II_synth_GatD"/>
</dbReference>
<gene>
    <name evidence="2" type="primary">gatD</name>
    <name evidence="4" type="ORF">CA615_02790</name>
</gene>
<comment type="caution">
    <text evidence="4">The sequence shown here is derived from an EMBL/GenBank/DDBJ whole genome shotgun (WGS) entry which is preliminary data.</text>
</comment>